<dbReference type="InterPro" id="IPR041517">
    <property type="entry name" value="DEGP_PDZ"/>
</dbReference>
<keyword evidence="8" id="KW-1185">Reference proteome</keyword>
<evidence type="ECO:0000256" key="2">
    <source>
        <dbReference type="ARBA" id="ARBA00022670"/>
    </source>
</evidence>
<dbReference type="EMBL" id="FNXT01000025">
    <property type="protein sequence ID" value="SZX59755.1"/>
    <property type="molecule type" value="Genomic_DNA"/>
</dbReference>
<dbReference type="Gene3D" id="2.40.10.10">
    <property type="entry name" value="Trypsin-like serine proteases"/>
    <property type="match status" value="2"/>
</dbReference>
<gene>
    <name evidence="7" type="ORF">BQ4739_LOCUS366</name>
</gene>
<dbReference type="GO" id="GO:0006508">
    <property type="term" value="P:proteolysis"/>
    <property type="evidence" value="ECO:0007669"/>
    <property type="project" value="UniProtKB-KW"/>
</dbReference>
<evidence type="ECO:0000313" key="8">
    <source>
        <dbReference type="Proteomes" id="UP000256970"/>
    </source>
</evidence>
<dbReference type="InterPro" id="IPR043504">
    <property type="entry name" value="Peptidase_S1_PA_chymotrypsin"/>
</dbReference>
<comment type="similarity">
    <text evidence="1">Belongs to the peptidase S1C family.</text>
</comment>
<dbReference type="Gene3D" id="3.20.190.20">
    <property type="match status" value="1"/>
</dbReference>
<dbReference type="Pfam" id="PF13365">
    <property type="entry name" value="Trypsin_2"/>
    <property type="match status" value="1"/>
</dbReference>
<dbReference type="SUPFAM" id="SSF50494">
    <property type="entry name" value="Trypsin-like serine proteases"/>
    <property type="match status" value="1"/>
</dbReference>
<dbReference type="InterPro" id="IPR009003">
    <property type="entry name" value="Peptidase_S1_PA"/>
</dbReference>
<evidence type="ECO:0000256" key="4">
    <source>
        <dbReference type="ARBA" id="ARBA00022825"/>
    </source>
</evidence>
<dbReference type="PRINTS" id="PR00834">
    <property type="entry name" value="PROTEASES2C"/>
</dbReference>
<feature type="region of interest" description="Disordered" evidence="5">
    <location>
        <begin position="535"/>
        <end position="582"/>
    </location>
</feature>
<evidence type="ECO:0000313" key="7">
    <source>
        <dbReference type="EMBL" id="SZX59755.1"/>
    </source>
</evidence>
<dbReference type="PANTHER" id="PTHR45980">
    <property type="match status" value="1"/>
</dbReference>
<evidence type="ECO:0000259" key="6">
    <source>
        <dbReference type="Pfam" id="PF17815"/>
    </source>
</evidence>
<dbReference type="Gene3D" id="2.30.42.10">
    <property type="match status" value="1"/>
</dbReference>
<feature type="domain" description="Protease Do-like PDZ" evidence="6">
    <location>
        <begin position="392"/>
        <end position="536"/>
    </location>
</feature>
<dbReference type="InterPro" id="IPR046449">
    <property type="entry name" value="DEGP_PDZ_sf"/>
</dbReference>
<dbReference type="InterPro" id="IPR001940">
    <property type="entry name" value="Peptidase_S1C"/>
</dbReference>
<dbReference type="GO" id="GO:0004252">
    <property type="term" value="F:serine-type endopeptidase activity"/>
    <property type="evidence" value="ECO:0007669"/>
    <property type="project" value="InterPro"/>
</dbReference>
<keyword evidence="4" id="KW-0720">Serine protease</keyword>
<feature type="compositionally biased region" description="Low complexity" evidence="5">
    <location>
        <begin position="546"/>
        <end position="567"/>
    </location>
</feature>
<dbReference type="InterPro" id="IPR036034">
    <property type="entry name" value="PDZ_sf"/>
</dbReference>
<proteinExistence type="inferred from homology"/>
<organism evidence="7 8">
    <name type="scientific">Tetradesmus obliquus</name>
    <name type="common">Green alga</name>
    <name type="synonym">Acutodesmus obliquus</name>
    <dbReference type="NCBI Taxonomy" id="3088"/>
    <lineage>
        <taxon>Eukaryota</taxon>
        <taxon>Viridiplantae</taxon>
        <taxon>Chlorophyta</taxon>
        <taxon>core chlorophytes</taxon>
        <taxon>Chlorophyceae</taxon>
        <taxon>CS clade</taxon>
        <taxon>Sphaeropleales</taxon>
        <taxon>Scenedesmaceae</taxon>
        <taxon>Tetradesmus</taxon>
    </lineage>
</organism>
<accession>A0A383V2I2</accession>
<dbReference type="Proteomes" id="UP000256970">
    <property type="component" value="Unassembled WGS sequence"/>
</dbReference>
<sequence length="582" mass="63106">MAAYQRDEALGWAYNADKETTTVASTTTAAPTIKRSSMDETTDALTGMIIASPKKQRTAADGVAVAGYSPELSKALKSVVKIFTTMASPNFSSPWQMCQQTKCTATGFVIAPLSSRRILTNAHAVANQVAVKIRKHGSAQRYTARVLAVGHECDIAMLTVDDDEFWADMVPLEINGLPAMQESVMVVGFPTGGDNVCVTKGVVSRIDRSTYSHGRTTLLAIQVDAAINSGNSGGPVILGDHVVGIAFQCLTSGENIGYIIPVPVINHFLEDLERHDGKYTGFCELGISWQSLENEGMREVLGMPKPLTGVFITKTEPLFNASRQLLAGDVLTHFNGVPIADDGTFLFREAVRINFGHLVSQAFNGDVATLKVWRDGQHVELPVQLSTPHQLVPVHSHDLKPHYFIYGGLVFTPLTCWYLRSVYGADWSCKAPIKLVEKAFAASKRDSQEEVVVLSKVLAADINSGYQDTGNIQVLKVNGQRVVNLAHLAHLVSTCSDKFVRFDLEWNKVIYIAHDKATKMLPDILEQNSIPAAHSKGLLDMPHPGNSPQQQQQDSSMQVDGGSSDSEVSSDEDAAVVAASKL</sequence>
<dbReference type="AlphaFoldDB" id="A0A383V2I2"/>
<dbReference type="STRING" id="3088.A0A383V2I2"/>
<keyword evidence="2" id="KW-0645">Protease</keyword>
<evidence type="ECO:0000256" key="3">
    <source>
        <dbReference type="ARBA" id="ARBA00022801"/>
    </source>
</evidence>
<evidence type="ECO:0000256" key="5">
    <source>
        <dbReference type="SAM" id="MobiDB-lite"/>
    </source>
</evidence>
<protein>
    <recommendedName>
        <fullName evidence="6">Protease Do-like PDZ domain-containing protein</fullName>
    </recommendedName>
</protein>
<evidence type="ECO:0000256" key="1">
    <source>
        <dbReference type="ARBA" id="ARBA00010541"/>
    </source>
</evidence>
<dbReference type="PANTHER" id="PTHR45980:SF18">
    <property type="entry name" value="PROTEASE DO-LIKE 9"/>
    <property type="match status" value="1"/>
</dbReference>
<reference evidence="7 8" key="1">
    <citation type="submission" date="2016-10" db="EMBL/GenBank/DDBJ databases">
        <authorList>
            <person name="Cai Z."/>
        </authorList>
    </citation>
    <scope>NUCLEOTIDE SEQUENCE [LARGE SCALE GENOMIC DNA]</scope>
</reference>
<dbReference type="Pfam" id="PF17815">
    <property type="entry name" value="PDZ_3"/>
    <property type="match status" value="1"/>
</dbReference>
<dbReference type="SUPFAM" id="SSF50156">
    <property type="entry name" value="PDZ domain-like"/>
    <property type="match status" value="1"/>
</dbReference>
<name>A0A383V2I2_TETOB</name>
<keyword evidence="3" id="KW-0378">Hydrolase</keyword>